<gene>
    <name evidence="10" type="primary">AUGUSTUS-3.0.2_15979</name>
    <name evidence="10" type="ORF">TcasGA2_TC015979</name>
</gene>
<comment type="similarity">
    <text evidence="1 4 7">Belongs to the aldehyde dehydrogenase family.</text>
</comment>
<dbReference type="CDD" id="cd07132">
    <property type="entry name" value="ALDH_F3AB"/>
    <property type="match status" value="1"/>
</dbReference>
<dbReference type="PROSITE" id="PS00687">
    <property type="entry name" value="ALDEHYDE_DEHYDR_GLU"/>
    <property type="match status" value="1"/>
</dbReference>
<evidence type="ECO:0000313" key="11">
    <source>
        <dbReference type="Proteomes" id="UP000007266"/>
    </source>
</evidence>
<dbReference type="PANTHER" id="PTHR43570:SF16">
    <property type="entry name" value="ALDEHYDE DEHYDROGENASE TYPE III, ISOFORM Q"/>
    <property type="match status" value="1"/>
</dbReference>
<reference evidence="10 11" key="1">
    <citation type="journal article" date="2008" name="Nature">
        <title>The genome of the model beetle and pest Tribolium castaneum.</title>
        <authorList>
            <consortium name="Tribolium Genome Sequencing Consortium"/>
            <person name="Richards S."/>
            <person name="Gibbs R.A."/>
            <person name="Weinstock G.M."/>
            <person name="Brown S.J."/>
            <person name="Denell R."/>
            <person name="Beeman R.W."/>
            <person name="Gibbs R."/>
            <person name="Beeman R.W."/>
            <person name="Brown S.J."/>
            <person name="Bucher G."/>
            <person name="Friedrich M."/>
            <person name="Grimmelikhuijzen C.J."/>
            <person name="Klingler M."/>
            <person name="Lorenzen M."/>
            <person name="Richards S."/>
            <person name="Roth S."/>
            <person name="Schroder R."/>
            <person name="Tautz D."/>
            <person name="Zdobnov E.M."/>
            <person name="Muzny D."/>
            <person name="Gibbs R.A."/>
            <person name="Weinstock G.M."/>
            <person name="Attaway T."/>
            <person name="Bell S."/>
            <person name="Buhay C.J."/>
            <person name="Chandrabose M.N."/>
            <person name="Chavez D."/>
            <person name="Clerk-Blankenburg K.P."/>
            <person name="Cree A."/>
            <person name="Dao M."/>
            <person name="Davis C."/>
            <person name="Chacko J."/>
            <person name="Dinh H."/>
            <person name="Dugan-Rocha S."/>
            <person name="Fowler G."/>
            <person name="Garner T.T."/>
            <person name="Garnes J."/>
            <person name="Gnirke A."/>
            <person name="Hawes A."/>
            <person name="Hernandez J."/>
            <person name="Hines S."/>
            <person name="Holder M."/>
            <person name="Hume J."/>
            <person name="Jhangiani S.N."/>
            <person name="Joshi V."/>
            <person name="Khan Z.M."/>
            <person name="Jackson L."/>
            <person name="Kovar C."/>
            <person name="Kowis A."/>
            <person name="Lee S."/>
            <person name="Lewis L.R."/>
            <person name="Margolis J."/>
            <person name="Morgan M."/>
            <person name="Nazareth L.V."/>
            <person name="Nguyen N."/>
            <person name="Okwuonu G."/>
            <person name="Parker D."/>
            <person name="Richards S."/>
            <person name="Ruiz S.J."/>
            <person name="Santibanez J."/>
            <person name="Savard J."/>
            <person name="Scherer S.E."/>
            <person name="Schneider B."/>
            <person name="Sodergren E."/>
            <person name="Tautz D."/>
            <person name="Vattahil S."/>
            <person name="Villasana D."/>
            <person name="White C.S."/>
            <person name="Wright R."/>
            <person name="Park Y."/>
            <person name="Beeman R.W."/>
            <person name="Lord J."/>
            <person name="Oppert B."/>
            <person name="Lorenzen M."/>
            <person name="Brown S."/>
            <person name="Wang L."/>
            <person name="Savard J."/>
            <person name="Tautz D."/>
            <person name="Richards S."/>
            <person name="Weinstock G."/>
            <person name="Gibbs R.A."/>
            <person name="Liu Y."/>
            <person name="Worley K."/>
            <person name="Weinstock G."/>
            <person name="Elsik C.G."/>
            <person name="Reese J.T."/>
            <person name="Elhaik E."/>
            <person name="Landan G."/>
            <person name="Graur D."/>
            <person name="Arensburger P."/>
            <person name="Atkinson P."/>
            <person name="Beeman R.W."/>
            <person name="Beidler J."/>
            <person name="Brown S.J."/>
            <person name="Demuth J.P."/>
            <person name="Drury D.W."/>
            <person name="Du Y.Z."/>
            <person name="Fujiwara H."/>
            <person name="Lorenzen M."/>
            <person name="Maselli V."/>
            <person name="Osanai M."/>
            <person name="Park Y."/>
            <person name="Robertson H.M."/>
            <person name="Tu Z."/>
            <person name="Wang J.J."/>
            <person name="Wang S."/>
            <person name="Richards S."/>
            <person name="Song H."/>
            <person name="Zhang L."/>
            <person name="Sodergren E."/>
            <person name="Werner D."/>
            <person name="Stanke M."/>
            <person name="Morgenstern B."/>
            <person name="Solovyev V."/>
            <person name="Kosarev P."/>
            <person name="Brown G."/>
            <person name="Chen H.C."/>
            <person name="Ermolaeva O."/>
            <person name="Hlavina W."/>
            <person name="Kapustin Y."/>
            <person name="Kiryutin B."/>
            <person name="Kitts P."/>
            <person name="Maglott D."/>
            <person name="Pruitt K."/>
            <person name="Sapojnikov V."/>
            <person name="Souvorov A."/>
            <person name="Mackey A.J."/>
            <person name="Waterhouse R.M."/>
            <person name="Wyder S."/>
            <person name="Zdobnov E.M."/>
            <person name="Zdobnov E.M."/>
            <person name="Wyder S."/>
            <person name="Kriventseva E.V."/>
            <person name="Kadowaki T."/>
            <person name="Bork P."/>
            <person name="Aranda M."/>
            <person name="Bao R."/>
            <person name="Beermann A."/>
            <person name="Berns N."/>
            <person name="Bolognesi R."/>
            <person name="Bonneton F."/>
            <person name="Bopp D."/>
            <person name="Brown S.J."/>
            <person name="Bucher G."/>
            <person name="Butts T."/>
            <person name="Chaumot A."/>
            <person name="Denell R.E."/>
            <person name="Ferrier D.E."/>
            <person name="Friedrich M."/>
            <person name="Gordon C.M."/>
            <person name="Jindra M."/>
            <person name="Klingler M."/>
            <person name="Lan Q."/>
            <person name="Lattorff H.M."/>
            <person name="Laudet V."/>
            <person name="von Levetsow C."/>
            <person name="Liu Z."/>
            <person name="Lutz R."/>
            <person name="Lynch J.A."/>
            <person name="da Fonseca R.N."/>
            <person name="Posnien N."/>
            <person name="Reuter R."/>
            <person name="Roth S."/>
            <person name="Savard J."/>
            <person name="Schinko J.B."/>
            <person name="Schmitt C."/>
            <person name="Schoppmeier M."/>
            <person name="Schroder R."/>
            <person name="Shippy T.D."/>
            <person name="Simonnet F."/>
            <person name="Marques-Souza H."/>
            <person name="Tautz D."/>
            <person name="Tomoyasu Y."/>
            <person name="Trauner J."/>
            <person name="Van der Zee M."/>
            <person name="Vervoort M."/>
            <person name="Wittkopp N."/>
            <person name="Wimmer E.A."/>
            <person name="Yang X."/>
            <person name="Jones A.K."/>
            <person name="Sattelle D.B."/>
            <person name="Ebert P.R."/>
            <person name="Nelson D."/>
            <person name="Scott J.G."/>
            <person name="Beeman R.W."/>
            <person name="Muthukrishnan S."/>
            <person name="Kramer K.J."/>
            <person name="Arakane Y."/>
            <person name="Beeman R.W."/>
            <person name="Zhu Q."/>
            <person name="Hogenkamp D."/>
            <person name="Dixit R."/>
            <person name="Oppert B."/>
            <person name="Jiang H."/>
            <person name="Zou Z."/>
            <person name="Marshall J."/>
            <person name="Elpidina E."/>
            <person name="Vinokurov K."/>
            <person name="Oppert C."/>
            <person name="Zou Z."/>
            <person name="Evans J."/>
            <person name="Lu Z."/>
            <person name="Zhao P."/>
            <person name="Sumathipala N."/>
            <person name="Altincicek B."/>
            <person name="Vilcinskas A."/>
            <person name="Williams M."/>
            <person name="Hultmark D."/>
            <person name="Hetru C."/>
            <person name="Jiang H."/>
            <person name="Grimmelikhuijzen C.J."/>
            <person name="Hauser F."/>
            <person name="Cazzamali G."/>
            <person name="Williamson M."/>
            <person name="Park Y."/>
            <person name="Li B."/>
            <person name="Tanaka Y."/>
            <person name="Predel R."/>
            <person name="Neupert S."/>
            <person name="Schachtner J."/>
            <person name="Verleyen P."/>
            <person name="Raible F."/>
            <person name="Bork P."/>
            <person name="Friedrich M."/>
            <person name="Walden K.K."/>
            <person name="Robertson H.M."/>
            <person name="Angeli S."/>
            <person name="Foret S."/>
            <person name="Bucher G."/>
            <person name="Schuetz S."/>
            <person name="Maleszka R."/>
            <person name="Wimmer E.A."/>
            <person name="Beeman R.W."/>
            <person name="Lorenzen M."/>
            <person name="Tomoyasu Y."/>
            <person name="Miller S.C."/>
            <person name="Grossmann D."/>
            <person name="Bucher G."/>
        </authorList>
    </citation>
    <scope>NUCLEOTIDE SEQUENCE [LARGE SCALE GENOMIC DNA]</scope>
    <source>
        <strain evidence="10 11">Georgia GA2</strain>
    </source>
</reference>
<organism evidence="10 11">
    <name type="scientific">Tribolium castaneum</name>
    <name type="common">Red flour beetle</name>
    <dbReference type="NCBI Taxonomy" id="7070"/>
    <lineage>
        <taxon>Eukaryota</taxon>
        <taxon>Metazoa</taxon>
        <taxon>Ecdysozoa</taxon>
        <taxon>Arthropoda</taxon>
        <taxon>Hexapoda</taxon>
        <taxon>Insecta</taxon>
        <taxon>Pterygota</taxon>
        <taxon>Neoptera</taxon>
        <taxon>Endopterygota</taxon>
        <taxon>Coleoptera</taxon>
        <taxon>Polyphaga</taxon>
        <taxon>Cucujiformia</taxon>
        <taxon>Tenebrionidae</taxon>
        <taxon>Tenebrionidae incertae sedis</taxon>
        <taxon>Tribolium</taxon>
    </lineage>
</organism>
<dbReference type="InParanoid" id="D6WYB8"/>
<dbReference type="InterPro" id="IPR016162">
    <property type="entry name" value="Ald_DH_N"/>
</dbReference>
<evidence type="ECO:0000259" key="9">
    <source>
        <dbReference type="Pfam" id="PF00171"/>
    </source>
</evidence>
<dbReference type="AlphaFoldDB" id="D6WYB8"/>
<evidence type="ECO:0000256" key="5">
    <source>
        <dbReference type="PIRSR" id="PIRSR036492-1"/>
    </source>
</evidence>
<feature type="domain" description="Aldehyde dehydrogenase" evidence="9">
    <location>
        <begin position="6"/>
        <end position="426"/>
    </location>
</feature>
<dbReference type="FunFam" id="3.40.605.10:FF:000004">
    <property type="entry name" value="Aldehyde dehydrogenase"/>
    <property type="match status" value="1"/>
</dbReference>
<keyword evidence="3" id="KW-0520">NAD</keyword>
<protein>
    <recommendedName>
        <fullName evidence="4">Aldehyde dehydrogenase</fullName>
    </recommendedName>
</protein>
<evidence type="ECO:0000256" key="6">
    <source>
        <dbReference type="PROSITE-ProRule" id="PRU10007"/>
    </source>
</evidence>
<dbReference type="Gene3D" id="3.40.309.10">
    <property type="entry name" value="Aldehyde Dehydrogenase, Chain A, domain 2"/>
    <property type="match status" value="1"/>
</dbReference>
<keyword evidence="8" id="KW-1133">Transmembrane helix</keyword>
<dbReference type="InterPro" id="IPR029510">
    <property type="entry name" value="Ald_DH_CS_GLU"/>
</dbReference>
<keyword evidence="8" id="KW-0812">Transmembrane</keyword>
<evidence type="ECO:0000256" key="8">
    <source>
        <dbReference type="SAM" id="Phobius"/>
    </source>
</evidence>
<dbReference type="FunFam" id="3.40.309.10:FF:000003">
    <property type="entry name" value="Aldehyde dehydrogenase"/>
    <property type="match status" value="1"/>
</dbReference>
<evidence type="ECO:0000256" key="4">
    <source>
        <dbReference type="PIRNR" id="PIRNR036492"/>
    </source>
</evidence>
<dbReference type="Gene3D" id="3.40.605.10">
    <property type="entry name" value="Aldehyde Dehydrogenase, Chain A, domain 1"/>
    <property type="match status" value="1"/>
</dbReference>
<dbReference type="eggNOG" id="KOG2456">
    <property type="taxonomic scope" value="Eukaryota"/>
</dbReference>
<dbReference type="OMA" id="PCIQGQV"/>
<dbReference type="PIRSF" id="PIRSF036492">
    <property type="entry name" value="ALDH"/>
    <property type="match status" value="1"/>
</dbReference>
<keyword evidence="11" id="KW-1185">Reference proteome</keyword>
<feature type="active site" evidence="5 6">
    <location>
        <position position="210"/>
    </location>
</feature>
<feature type="transmembrane region" description="Helical" evidence="8">
    <location>
        <begin position="470"/>
        <end position="491"/>
    </location>
</feature>
<dbReference type="InterPro" id="IPR012394">
    <property type="entry name" value="Aldehyde_DH_NAD(P)"/>
</dbReference>
<evidence type="ECO:0000256" key="1">
    <source>
        <dbReference type="ARBA" id="ARBA00009986"/>
    </source>
</evidence>
<dbReference type="SUPFAM" id="SSF53720">
    <property type="entry name" value="ALDH-like"/>
    <property type="match status" value="1"/>
</dbReference>
<feature type="active site" evidence="5">
    <location>
        <position position="244"/>
    </location>
</feature>
<name>D6WYB8_TRICA</name>
<evidence type="ECO:0000256" key="7">
    <source>
        <dbReference type="RuleBase" id="RU003345"/>
    </source>
</evidence>
<dbReference type="InterPro" id="IPR015590">
    <property type="entry name" value="Aldehyde_DH_dom"/>
</dbReference>
<keyword evidence="8" id="KW-0472">Membrane</keyword>
<dbReference type="GO" id="GO:0005737">
    <property type="term" value="C:cytoplasm"/>
    <property type="evidence" value="ECO:0000318"/>
    <property type="project" value="GO_Central"/>
</dbReference>
<dbReference type="HOGENOM" id="CLU_005391_3_1_1"/>
<dbReference type="PhylomeDB" id="D6WYB8"/>
<accession>D6WYB8</accession>
<dbReference type="GO" id="GO:0004029">
    <property type="term" value="F:aldehyde dehydrogenase (NAD+) activity"/>
    <property type="evidence" value="ECO:0000318"/>
    <property type="project" value="GO_Central"/>
</dbReference>
<sequence length="503" mass="55991">MSNPSEALATARNAFSTGITKNAPFRLNQLKALLRLYEENTPAIIAALTEDLHKSKYESLISEVDYLKNDALNMIYNLSTWMEPEKPEKTLVNIMDQVIIHKEPYGVVLIIGAWNYPLQLVFAPLAGAIAAGNCALLKPSELAPASSKLIAELVPKYLDNDCFKVIEGGVAETSALLKLRFDYIFFTGSTHIGKIVSEAAAKFLTPVTLELGGKSPVYVDNTVDIEIAVNRIMWGKCFNSGQSCIAPDYLLCTKEVQEKFIETTKKVITQWYGEKVKQSPDYGRIINDNHFKRIVKLLEGTKIVYGGEYDSNERYIAPTIVVDVKPTDPIMQEEIFGPILPIITIDNAVDAINFVNQGEKPLALYVFSNKKTDIDLFIKNTSSGGVCINDTMMHFSCESLPFGGVGNSGLGAYHGRYSFDTFTHKKGTLVKNAGKLGEKLQNARYPPYNESKAKFLSTMLKKRPTIPMTYMWHFISFGLGVVATLAAKCACNYMEYKKHKNQF</sequence>
<dbReference type="Pfam" id="PF00171">
    <property type="entry name" value="Aldedh"/>
    <property type="match status" value="1"/>
</dbReference>
<evidence type="ECO:0000256" key="3">
    <source>
        <dbReference type="ARBA" id="ARBA00023027"/>
    </source>
</evidence>
<dbReference type="EMBL" id="KQ971356">
    <property type="protein sequence ID" value="EFA09119.1"/>
    <property type="molecule type" value="Genomic_DNA"/>
</dbReference>
<evidence type="ECO:0000313" key="10">
    <source>
        <dbReference type="EMBL" id="EFA09119.1"/>
    </source>
</evidence>
<proteinExistence type="inferred from homology"/>
<dbReference type="KEGG" id="tca:655896"/>
<dbReference type="Proteomes" id="UP000007266">
    <property type="component" value="Linkage group 8"/>
</dbReference>
<dbReference type="InterPro" id="IPR016161">
    <property type="entry name" value="Ald_DH/histidinol_DH"/>
</dbReference>
<dbReference type="GO" id="GO:0006081">
    <property type="term" value="P:aldehyde metabolic process"/>
    <property type="evidence" value="ECO:0000318"/>
    <property type="project" value="GO_Central"/>
</dbReference>
<evidence type="ECO:0000256" key="2">
    <source>
        <dbReference type="ARBA" id="ARBA00023002"/>
    </source>
</evidence>
<dbReference type="PANTHER" id="PTHR43570">
    <property type="entry name" value="ALDEHYDE DEHYDROGENASE"/>
    <property type="match status" value="1"/>
</dbReference>
<reference evidence="10 11" key="2">
    <citation type="journal article" date="2010" name="Nucleic Acids Res.">
        <title>BeetleBase in 2010: revisions to provide comprehensive genomic information for Tribolium castaneum.</title>
        <authorList>
            <person name="Kim H.S."/>
            <person name="Murphy T."/>
            <person name="Xia J."/>
            <person name="Caragea D."/>
            <person name="Park Y."/>
            <person name="Beeman R.W."/>
            <person name="Lorenzen M.D."/>
            <person name="Butcher S."/>
            <person name="Manak J.R."/>
            <person name="Brown S.J."/>
        </authorList>
    </citation>
    <scope>GENOME REANNOTATION</scope>
    <source>
        <strain evidence="10 11">Georgia GA2</strain>
    </source>
</reference>
<dbReference type="OrthoDB" id="440325at2759"/>
<dbReference type="InterPro" id="IPR016163">
    <property type="entry name" value="Ald_DH_C"/>
</dbReference>
<dbReference type="STRING" id="7070.D6WYB8"/>
<keyword evidence="2 4" id="KW-0560">Oxidoreductase</keyword>